<dbReference type="Proteomes" id="UP000325811">
    <property type="component" value="Chromosome I"/>
</dbReference>
<dbReference type="EMBL" id="LR699553">
    <property type="protein sequence ID" value="VVD27480.1"/>
    <property type="molecule type" value="Genomic_DNA"/>
</dbReference>
<evidence type="ECO:0000313" key="1">
    <source>
        <dbReference type="EMBL" id="VVD27480.1"/>
    </source>
</evidence>
<accession>A0A5Q4YUR0</accession>
<protein>
    <submittedName>
        <fullName evidence="1">Uncharacterized protein</fullName>
    </submittedName>
</protein>
<dbReference type="KEGG" id="pdio:PDMSB3_1018"/>
<dbReference type="AlphaFoldDB" id="A0A5Q4YUR0"/>
<evidence type="ECO:0000313" key="2">
    <source>
        <dbReference type="Proteomes" id="UP000325811"/>
    </source>
</evidence>
<proteinExistence type="predicted"/>
<name>A0A5Q4YUR0_9BURK</name>
<keyword evidence="2" id="KW-1185">Reference proteome</keyword>
<sequence length="182" mass="19811">MSGSTDVMAVYAVESTAFRENEGIVIGVYTGQFGSNLQWAQVLYGRCVQHGGGPDIWVDAYHALARYESAQLVSDENAVARPETATCAKRARVTNITVFVERECRQVQDAAARFTISIDTSGRIRGEAVATGQSLVKIARMRVEPSHSPTEIGLAVLLHLASREHHPAVADLMGRMRRGGKQ</sequence>
<organism evidence="1 2">
    <name type="scientific">Paraburkholderia dioscoreae</name>
    <dbReference type="NCBI Taxonomy" id="2604047"/>
    <lineage>
        <taxon>Bacteria</taxon>
        <taxon>Pseudomonadati</taxon>
        <taxon>Pseudomonadota</taxon>
        <taxon>Betaproteobacteria</taxon>
        <taxon>Burkholderiales</taxon>
        <taxon>Burkholderiaceae</taxon>
        <taxon>Paraburkholderia</taxon>
    </lineage>
</organism>
<reference evidence="1 2" key="1">
    <citation type="submission" date="2019-08" db="EMBL/GenBank/DDBJ databases">
        <authorList>
            <person name="Herpell B J."/>
        </authorList>
    </citation>
    <scope>NUCLEOTIDE SEQUENCE [LARGE SCALE GENOMIC DNA]</scope>
    <source>
        <strain evidence="2">Msb3</strain>
    </source>
</reference>
<gene>
    <name evidence="1" type="ORF">PDMSB3_1018</name>
</gene>